<keyword evidence="2" id="KW-0238">DNA-binding</keyword>
<protein>
    <submittedName>
        <fullName evidence="5">Helix-turn-helix domain-containing protein</fullName>
    </submittedName>
</protein>
<keyword evidence="6" id="KW-1185">Reference proteome</keyword>
<dbReference type="AlphaFoldDB" id="A0A504J1J7"/>
<dbReference type="EMBL" id="VFWZ01000005">
    <property type="protein sequence ID" value="TPN84736.1"/>
    <property type="molecule type" value="Genomic_DNA"/>
</dbReference>
<evidence type="ECO:0000256" key="2">
    <source>
        <dbReference type="ARBA" id="ARBA00023125"/>
    </source>
</evidence>
<dbReference type="PANTHER" id="PTHR43280:SF32">
    <property type="entry name" value="TRANSCRIPTIONAL REGULATORY PROTEIN"/>
    <property type="match status" value="1"/>
</dbReference>
<evidence type="ECO:0000313" key="6">
    <source>
        <dbReference type="Proteomes" id="UP000315540"/>
    </source>
</evidence>
<dbReference type="InterPro" id="IPR018060">
    <property type="entry name" value="HTH_AraC"/>
</dbReference>
<keyword evidence="1" id="KW-0805">Transcription regulation</keyword>
<dbReference type="PROSITE" id="PS01124">
    <property type="entry name" value="HTH_ARAC_FAMILY_2"/>
    <property type="match status" value="1"/>
</dbReference>
<reference evidence="5 6" key="1">
    <citation type="submission" date="2019-06" db="EMBL/GenBank/DDBJ databases">
        <authorList>
            <person name="Meng X."/>
        </authorList>
    </citation>
    <scope>NUCLEOTIDE SEQUENCE [LARGE SCALE GENOMIC DNA]</scope>
    <source>
        <strain evidence="5 6">M625</strain>
    </source>
</reference>
<keyword evidence="3" id="KW-0804">Transcription</keyword>
<dbReference type="Gene3D" id="2.60.120.10">
    <property type="entry name" value="Jelly Rolls"/>
    <property type="match status" value="1"/>
</dbReference>
<dbReference type="SMART" id="SM00342">
    <property type="entry name" value="HTH_ARAC"/>
    <property type="match status" value="1"/>
</dbReference>
<evidence type="ECO:0000256" key="1">
    <source>
        <dbReference type="ARBA" id="ARBA00023015"/>
    </source>
</evidence>
<dbReference type="InterPro" id="IPR009057">
    <property type="entry name" value="Homeodomain-like_sf"/>
</dbReference>
<dbReference type="Proteomes" id="UP000315540">
    <property type="component" value="Unassembled WGS sequence"/>
</dbReference>
<dbReference type="SUPFAM" id="SSF51215">
    <property type="entry name" value="Regulatory protein AraC"/>
    <property type="match status" value="1"/>
</dbReference>
<dbReference type="Pfam" id="PF02311">
    <property type="entry name" value="AraC_binding"/>
    <property type="match status" value="1"/>
</dbReference>
<dbReference type="RefSeq" id="WP_140595070.1">
    <property type="nucleotide sequence ID" value="NZ_VFWZ01000005.1"/>
</dbReference>
<dbReference type="GO" id="GO:0043565">
    <property type="term" value="F:sequence-specific DNA binding"/>
    <property type="evidence" value="ECO:0007669"/>
    <property type="project" value="InterPro"/>
</dbReference>
<evidence type="ECO:0000259" key="4">
    <source>
        <dbReference type="PROSITE" id="PS01124"/>
    </source>
</evidence>
<comment type="caution">
    <text evidence="5">The sequence shown here is derived from an EMBL/GenBank/DDBJ whole genome shotgun (WGS) entry which is preliminary data.</text>
</comment>
<dbReference type="InterPro" id="IPR037923">
    <property type="entry name" value="HTH-like"/>
</dbReference>
<name>A0A504J1J7_9FLAO</name>
<dbReference type="InterPro" id="IPR003313">
    <property type="entry name" value="AraC-bd"/>
</dbReference>
<dbReference type="GO" id="GO:0003700">
    <property type="term" value="F:DNA-binding transcription factor activity"/>
    <property type="evidence" value="ECO:0007669"/>
    <property type="project" value="InterPro"/>
</dbReference>
<sequence>MDFPVMTYEHVDTTNNQITFDVKRTEEVSVAKNGKVDPPHRHNFFTIIIVKKAIGTHVIDFNEYSLGDKQIYFISPGQVHQIIEKQKPYGWVITFSNQFLINNVIDSCFIENINLFTDYGQSPPLLLDSKQYKILHQYSSQLYDTVHSQMQFKEEALSSLLKLFLIACNNFYTPQQQNTQQLHAGSTILKEYKRLVEYHFSEWHLVQQYAEALHVTSDHLNRTIKTLIGKTAKEYLQSRIIVAAKRLLFFTDQTTKEIGYTLGFSEPSNFSNFFKKCTGISPSKFKNKKRE</sequence>
<dbReference type="InterPro" id="IPR014710">
    <property type="entry name" value="RmlC-like_jellyroll"/>
</dbReference>
<dbReference type="Pfam" id="PF12833">
    <property type="entry name" value="HTH_18"/>
    <property type="match status" value="1"/>
</dbReference>
<dbReference type="OrthoDB" id="1096411at2"/>
<accession>A0A504J1J7</accession>
<dbReference type="PANTHER" id="PTHR43280">
    <property type="entry name" value="ARAC-FAMILY TRANSCRIPTIONAL REGULATOR"/>
    <property type="match status" value="1"/>
</dbReference>
<dbReference type="SUPFAM" id="SSF46689">
    <property type="entry name" value="Homeodomain-like"/>
    <property type="match status" value="1"/>
</dbReference>
<evidence type="ECO:0000256" key="3">
    <source>
        <dbReference type="ARBA" id="ARBA00023163"/>
    </source>
</evidence>
<organism evidence="5 6">
    <name type="scientific">Aquimarina algicola</name>
    <dbReference type="NCBI Taxonomy" id="2589995"/>
    <lineage>
        <taxon>Bacteria</taxon>
        <taxon>Pseudomonadati</taxon>
        <taxon>Bacteroidota</taxon>
        <taxon>Flavobacteriia</taxon>
        <taxon>Flavobacteriales</taxon>
        <taxon>Flavobacteriaceae</taxon>
        <taxon>Aquimarina</taxon>
    </lineage>
</organism>
<evidence type="ECO:0000313" key="5">
    <source>
        <dbReference type="EMBL" id="TPN84736.1"/>
    </source>
</evidence>
<dbReference type="Gene3D" id="1.10.10.60">
    <property type="entry name" value="Homeodomain-like"/>
    <property type="match status" value="1"/>
</dbReference>
<proteinExistence type="predicted"/>
<gene>
    <name evidence="5" type="ORF">FHK87_17565</name>
</gene>
<feature type="domain" description="HTH araC/xylS-type" evidence="4">
    <location>
        <begin position="190"/>
        <end position="288"/>
    </location>
</feature>